<dbReference type="EMBL" id="JACXVP010000011">
    <property type="protein sequence ID" value="KAG5575430.1"/>
    <property type="molecule type" value="Genomic_DNA"/>
</dbReference>
<comment type="caution">
    <text evidence="1">The sequence shown here is derived from an EMBL/GenBank/DDBJ whole genome shotgun (WGS) entry which is preliminary data.</text>
</comment>
<dbReference type="AlphaFoldDB" id="A0A9J5WKM7"/>
<evidence type="ECO:0000313" key="1">
    <source>
        <dbReference type="EMBL" id="KAG5575430.1"/>
    </source>
</evidence>
<sequence>MVSHAILVHIRITPAFKYINSATYGPVRSTIEVIHVIWRLVEKYKRQKRSSNGFDEAKTRDRMVVDDSKHFPIEMGIHQGSILSPFILVLVMDELTWSIQEEEVWRQTLESKEFSVELDKTDVKVRFATQTIPKRENLRIESVIQNSRGIDDDVKHSIGVVGVMDSQKLTRSKDTCCKDEDVEKDMLSGEKVRVTFVANKMREVRLRWFEHMHRRCADAPMKRCEKLVVKGT</sequence>
<name>A0A9J5WKM7_SOLCO</name>
<evidence type="ECO:0000313" key="2">
    <source>
        <dbReference type="Proteomes" id="UP000824120"/>
    </source>
</evidence>
<dbReference type="Proteomes" id="UP000824120">
    <property type="component" value="Chromosome 11"/>
</dbReference>
<organism evidence="1 2">
    <name type="scientific">Solanum commersonii</name>
    <name type="common">Commerson's wild potato</name>
    <name type="synonym">Commerson's nightshade</name>
    <dbReference type="NCBI Taxonomy" id="4109"/>
    <lineage>
        <taxon>Eukaryota</taxon>
        <taxon>Viridiplantae</taxon>
        <taxon>Streptophyta</taxon>
        <taxon>Embryophyta</taxon>
        <taxon>Tracheophyta</taxon>
        <taxon>Spermatophyta</taxon>
        <taxon>Magnoliopsida</taxon>
        <taxon>eudicotyledons</taxon>
        <taxon>Gunneridae</taxon>
        <taxon>Pentapetalae</taxon>
        <taxon>asterids</taxon>
        <taxon>lamiids</taxon>
        <taxon>Solanales</taxon>
        <taxon>Solanaceae</taxon>
        <taxon>Solanoideae</taxon>
        <taxon>Solaneae</taxon>
        <taxon>Solanum</taxon>
    </lineage>
</organism>
<proteinExistence type="predicted"/>
<gene>
    <name evidence="1" type="ORF">H5410_055564</name>
</gene>
<keyword evidence="2" id="KW-1185">Reference proteome</keyword>
<accession>A0A9J5WKM7</accession>
<evidence type="ECO:0008006" key="3">
    <source>
        <dbReference type="Google" id="ProtNLM"/>
    </source>
</evidence>
<reference evidence="1 2" key="1">
    <citation type="submission" date="2020-09" db="EMBL/GenBank/DDBJ databases">
        <title>De no assembly of potato wild relative species, Solanum commersonii.</title>
        <authorList>
            <person name="Cho K."/>
        </authorList>
    </citation>
    <scope>NUCLEOTIDE SEQUENCE [LARGE SCALE GENOMIC DNA]</scope>
    <source>
        <strain evidence="1">LZ3.2</strain>
        <tissue evidence="1">Leaf</tissue>
    </source>
</reference>
<dbReference type="PANTHER" id="PTHR46238:SF8">
    <property type="entry name" value="ENDONUCLEASE_EXONUCLEASE_PHOSPHATASE DOMAIN-CONTAINING PROTEIN"/>
    <property type="match status" value="1"/>
</dbReference>
<protein>
    <recommendedName>
        <fullName evidence="3">Reverse transcriptase domain-containing protein</fullName>
    </recommendedName>
</protein>
<dbReference type="PANTHER" id="PTHR46238">
    <property type="entry name" value="REVERSE TRANSCRIPTASE DOMAIN-CONTAINING PROTEIN"/>
    <property type="match status" value="1"/>
</dbReference>